<feature type="compositionally biased region" description="Polar residues" evidence="1">
    <location>
        <begin position="23"/>
        <end position="34"/>
    </location>
</feature>
<accession>A0A0X3Q565</accession>
<reference evidence="3" key="1">
    <citation type="submission" date="2016-01" db="EMBL/GenBank/DDBJ databases">
        <title>Reference transcriptome for the parasite Schistocephalus solidus: insights into the molecular evolution of parasitism.</title>
        <authorList>
            <person name="Hebert F.O."/>
            <person name="Grambauer S."/>
            <person name="Barber I."/>
            <person name="Landry C.R."/>
            <person name="Aubin-Horth N."/>
        </authorList>
    </citation>
    <scope>NUCLEOTIDE SEQUENCE</scope>
</reference>
<sequence>RQARIEVPILFNQMDYKQFREGLQQSRASHSSRSPVDKSQLKQRQPDTSPRVASPSSAQVESVDTDVKVGAEVPTGWLKPVGTWRVQLAFTLLLWISLVHVGFGAIFFILACIYWLWAWGTEARRQTRPPNTIQAGWYFDNRMGI</sequence>
<evidence type="ECO:0000256" key="2">
    <source>
        <dbReference type="SAM" id="Phobius"/>
    </source>
</evidence>
<feature type="non-terminal residue" evidence="3">
    <location>
        <position position="1"/>
    </location>
</feature>
<keyword evidence="2" id="KW-1133">Transmembrane helix</keyword>
<evidence type="ECO:0000313" key="3">
    <source>
        <dbReference type="EMBL" id="JAP54546.1"/>
    </source>
</evidence>
<name>A0A0X3Q565_SCHSO</name>
<dbReference type="EMBL" id="GEEE01008679">
    <property type="protein sequence ID" value="JAP54546.1"/>
    <property type="molecule type" value="Transcribed_RNA"/>
</dbReference>
<organism evidence="3">
    <name type="scientific">Schistocephalus solidus</name>
    <name type="common">Tapeworm</name>
    <dbReference type="NCBI Taxonomy" id="70667"/>
    <lineage>
        <taxon>Eukaryota</taxon>
        <taxon>Metazoa</taxon>
        <taxon>Spiralia</taxon>
        <taxon>Lophotrochozoa</taxon>
        <taxon>Platyhelminthes</taxon>
        <taxon>Cestoda</taxon>
        <taxon>Eucestoda</taxon>
        <taxon>Diphyllobothriidea</taxon>
        <taxon>Diphyllobothriidae</taxon>
        <taxon>Schistocephalus</taxon>
    </lineage>
</organism>
<keyword evidence="2" id="KW-0472">Membrane</keyword>
<feature type="region of interest" description="Disordered" evidence="1">
    <location>
        <begin position="22"/>
        <end position="66"/>
    </location>
</feature>
<gene>
    <name evidence="3" type="ORF">TR97765</name>
</gene>
<dbReference type="AlphaFoldDB" id="A0A0X3Q565"/>
<protein>
    <recommendedName>
        <fullName evidence="4">SAYSvFN domain-containing protein</fullName>
    </recommendedName>
</protein>
<evidence type="ECO:0000256" key="1">
    <source>
        <dbReference type="SAM" id="MobiDB-lite"/>
    </source>
</evidence>
<feature type="transmembrane region" description="Helical" evidence="2">
    <location>
        <begin position="92"/>
        <end position="117"/>
    </location>
</feature>
<proteinExistence type="predicted"/>
<evidence type="ECO:0008006" key="4">
    <source>
        <dbReference type="Google" id="ProtNLM"/>
    </source>
</evidence>
<keyword evidence="2" id="KW-0812">Transmembrane</keyword>